<comment type="pathway">
    <text evidence="7">Cofactor biosynthesis; coenzyme A biosynthesis; CoA from (R)-pantothenate: step 1/5.</text>
</comment>
<organism evidence="8">
    <name type="scientific">Staphylococcus simulans</name>
    <dbReference type="NCBI Taxonomy" id="1286"/>
    <lineage>
        <taxon>Bacteria</taxon>
        <taxon>Bacillati</taxon>
        <taxon>Bacillota</taxon>
        <taxon>Bacilli</taxon>
        <taxon>Bacillales</taxon>
        <taxon>Staphylococcaceae</taxon>
        <taxon>Staphylococcus</taxon>
    </lineage>
</organism>
<dbReference type="EC" id="2.7.1.33" evidence="7"/>
<evidence type="ECO:0000256" key="1">
    <source>
        <dbReference type="ARBA" id="ARBA00022490"/>
    </source>
</evidence>
<dbReference type="HAMAP" id="MF_01273">
    <property type="entry name" value="Pantothen_kinase_2"/>
    <property type="match status" value="1"/>
</dbReference>
<comment type="similarity">
    <text evidence="7">Belongs to the type II pantothenate kinase family.</text>
</comment>
<accession>A0A6N3FIK8</accession>
<evidence type="ECO:0000256" key="6">
    <source>
        <dbReference type="ARBA" id="ARBA00022993"/>
    </source>
</evidence>
<comment type="subunit">
    <text evidence="7">Homodimer.</text>
</comment>
<evidence type="ECO:0000256" key="5">
    <source>
        <dbReference type="ARBA" id="ARBA00022840"/>
    </source>
</evidence>
<feature type="binding site" evidence="7">
    <location>
        <position position="225"/>
    </location>
    <ligand>
        <name>ATP</name>
        <dbReference type="ChEBI" id="CHEBI:30616"/>
    </ligand>
</feature>
<keyword evidence="6 7" id="KW-0173">Coenzyme A biosynthesis</keyword>
<name>A0A6N3FIK8_STASI</name>
<evidence type="ECO:0000256" key="4">
    <source>
        <dbReference type="ARBA" id="ARBA00022777"/>
    </source>
</evidence>
<feature type="binding site" evidence="7">
    <location>
        <position position="137"/>
    </location>
    <ligand>
        <name>ATP</name>
        <dbReference type="ChEBI" id="CHEBI:30616"/>
    </ligand>
</feature>
<comment type="function">
    <text evidence="7">Catalyzes the phosphorylation of pantothenate (Pan), the first step in CoA biosynthesis.</text>
</comment>
<gene>
    <name evidence="7 8" type="primary">coaW</name>
    <name evidence="8" type="ORF">SSLFYP27_02497</name>
</gene>
<dbReference type="Gene3D" id="3.30.420.40">
    <property type="match status" value="1"/>
</dbReference>
<evidence type="ECO:0000256" key="7">
    <source>
        <dbReference type="HAMAP-Rule" id="MF_01273"/>
    </source>
</evidence>
<proteinExistence type="inferred from homology"/>
<dbReference type="InterPro" id="IPR004567">
    <property type="entry name" value="Type_II_PanK"/>
</dbReference>
<dbReference type="PANTHER" id="PTHR12280">
    <property type="entry name" value="PANTOTHENATE KINASE"/>
    <property type="match status" value="1"/>
</dbReference>
<dbReference type="Pfam" id="PF03630">
    <property type="entry name" value="Fumble"/>
    <property type="match status" value="1"/>
</dbReference>
<dbReference type="GO" id="GO:0004594">
    <property type="term" value="F:pantothenate kinase activity"/>
    <property type="evidence" value="ECO:0007669"/>
    <property type="project" value="UniProtKB-UniRule"/>
</dbReference>
<evidence type="ECO:0000256" key="3">
    <source>
        <dbReference type="ARBA" id="ARBA00022741"/>
    </source>
</evidence>
<dbReference type="UniPathway" id="UPA00241">
    <property type="reaction ID" value="UER00352"/>
</dbReference>
<keyword evidence="2 7" id="KW-0808">Transferase</keyword>
<comment type="catalytic activity">
    <reaction evidence="7">
        <text>(R)-pantothenate + ATP = (R)-4'-phosphopantothenate + ADP + H(+)</text>
        <dbReference type="Rhea" id="RHEA:16373"/>
        <dbReference type="ChEBI" id="CHEBI:10986"/>
        <dbReference type="ChEBI" id="CHEBI:15378"/>
        <dbReference type="ChEBI" id="CHEBI:29032"/>
        <dbReference type="ChEBI" id="CHEBI:30616"/>
        <dbReference type="ChEBI" id="CHEBI:456216"/>
        <dbReference type="EC" id="2.7.1.33"/>
    </reaction>
</comment>
<feature type="binding site" evidence="7">
    <location>
        <begin position="6"/>
        <end position="13"/>
    </location>
    <ligand>
        <name>ATP</name>
        <dbReference type="ChEBI" id="CHEBI:30616"/>
    </ligand>
</feature>
<dbReference type="NCBIfam" id="TIGR00555">
    <property type="entry name" value="panK_eukar"/>
    <property type="match status" value="1"/>
</dbReference>
<protein>
    <recommendedName>
        <fullName evidence="7">Type II pantothenate kinase</fullName>
        <ecNumber evidence="7">2.7.1.33</ecNumber>
    </recommendedName>
    <alternativeName>
        <fullName evidence="7">PanK-II</fullName>
    </alternativeName>
    <alternativeName>
        <fullName evidence="7">Pantothenic acid kinase</fullName>
    </alternativeName>
</protein>
<keyword evidence="4 7" id="KW-0418">Kinase</keyword>
<keyword evidence="3 7" id="KW-0547">Nucleotide-binding</keyword>
<dbReference type="EMBL" id="CACRUO010000062">
    <property type="protein sequence ID" value="VYU51760.1"/>
    <property type="molecule type" value="Genomic_DNA"/>
</dbReference>
<dbReference type="PIRSF" id="PIRSF036940">
    <property type="entry name" value="PanK_bac_aCoA"/>
    <property type="match status" value="1"/>
</dbReference>
<dbReference type="PANTHER" id="PTHR12280:SF20">
    <property type="entry name" value="4'-PHOSPHOPANTETHEINE PHOSPHATASE"/>
    <property type="match status" value="1"/>
</dbReference>
<evidence type="ECO:0000313" key="8">
    <source>
        <dbReference type="EMBL" id="VYU51760.1"/>
    </source>
</evidence>
<dbReference type="InterPro" id="IPR011602">
    <property type="entry name" value="Type_II_PanK_bac"/>
</dbReference>
<comment type="subcellular location">
    <subcellularLocation>
        <location evidence="7">Cytoplasm</location>
    </subcellularLocation>
</comment>
<dbReference type="RefSeq" id="WP_156667033.1">
    <property type="nucleotide sequence ID" value="NZ_CACRUO010000062.1"/>
</dbReference>
<dbReference type="SUPFAM" id="SSF53067">
    <property type="entry name" value="Actin-like ATPase domain"/>
    <property type="match status" value="1"/>
</dbReference>
<reference evidence="8" key="1">
    <citation type="submission" date="2019-11" db="EMBL/GenBank/DDBJ databases">
        <authorList>
            <person name="Feng L."/>
        </authorList>
    </citation>
    <scope>NUCLEOTIDE SEQUENCE</scope>
    <source>
        <strain evidence="8">SsimulansLFYP27</strain>
    </source>
</reference>
<dbReference type="NCBIfam" id="NF009842">
    <property type="entry name" value="PRK13317.1"/>
    <property type="match status" value="1"/>
</dbReference>
<keyword evidence="1 7" id="KW-0963">Cytoplasm</keyword>
<keyword evidence="5 7" id="KW-0067">ATP-binding</keyword>
<dbReference type="InterPro" id="IPR043129">
    <property type="entry name" value="ATPase_NBD"/>
</dbReference>
<sequence>MKIGIDAGGTLIKIVEIDNGHRTFKTKRTDELTEVIEWLNQQPCRNVSLTGGKAQMIKDQLDFSAQEFVEFDAASKGLNMLLEEQGHYLKDYIFANVGTGTSMHYFDGQTQRRVGGIGAGGGMIQGLGYLLSGITDYQTLTDTAEQGDREFIDLKVKHIYKNSEPPIPGDLTAANFAHVMRHLDKEVSTADQLASVMGVVGEVVTTMAITLAREFQTENVVYIGSSFNNNHLLRKVVEDYTVLRGFKPYYVEGGAFSGALGSIYLGNPA</sequence>
<feature type="binding site" evidence="7">
    <location>
        <begin position="121"/>
        <end position="125"/>
    </location>
    <ligand>
        <name>ATP</name>
        <dbReference type="ChEBI" id="CHEBI:30616"/>
    </ligand>
</feature>
<dbReference type="GO" id="GO:0015937">
    <property type="term" value="P:coenzyme A biosynthetic process"/>
    <property type="evidence" value="ECO:0007669"/>
    <property type="project" value="UniProtKB-UniRule"/>
</dbReference>
<feature type="binding site" evidence="7">
    <location>
        <position position="99"/>
    </location>
    <ligand>
        <name>ATP</name>
        <dbReference type="ChEBI" id="CHEBI:30616"/>
    </ligand>
</feature>
<dbReference type="AlphaFoldDB" id="A0A6N3FIK8"/>
<dbReference type="GO" id="GO:0005524">
    <property type="term" value="F:ATP binding"/>
    <property type="evidence" value="ECO:0007669"/>
    <property type="project" value="UniProtKB-UniRule"/>
</dbReference>
<feature type="active site" description="Proton acceptor" evidence="7">
    <location>
        <position position="70"/>
    </location>
</feature>
<dbReference type="GO" id="GO:0005829">
    <property type="term" value="C:cytosol"/>
    <property type="evidence" value="ECO:0007669"/>
    <property type="project" value="TreeGrafter"/>
</dbReference>
<evidence type="ECO:0000256" key="2">
    <source>
        <dbReference type="ARBA" id="ARBA00022679"/>
    </source>
</evidence>